<name>A0ACB0JUM7_TRIPR</name>
<comment type="caution">
    <text evidence="1">The sequence shown here is derived from an EMBL/GenBank/DDBJ whole genome shotgun (WGS) entry which is preliminary data.</text>
</comment>
<accession>A0ACB0JUM7</accession>
<dbReference type="EMBL" id="CASHSV030000109">
    <property type="protein sequence ID" value="CAJ2648814.1"/>
    <property type="molecule type" value="Genomic_DNA"/>
</dbReference>
<organism evidence="1 2">
    <name type="scientific">Trifolium pratense</name>
    <name type="common">Red clover</name>
    <dbReference type="NCBI Taxonomy" id="57577"/>
    <lineage>
        <taxon>Eukaryota</taxon>
        <taxon>Viridiplantae</taxon>
        <taxon>Streptophyta</taxon>
        <taxon>Embryophyta</taxon>
        <taxon>Tracheophyta</taxon>
        <taxon>Spermatophyta</taxon>
        <taxon>Magnoliopsida</taxon>
        <taxon>eudicotyledons</taxon>
        <taxon>Gunneridae</taxon>
        <taxon>Pentapetalae</taxon>
        <taxon>rosids</taxon>
        <taxon>fabids</taxon>
        <taxon>Fabales</taxon>
        <taxon>Fabaceae</taxon>
        <taxon>Papilionoideae</taxon>
        <taxon>50 kb inversion clade</taxon>
        <taxon>NPAAA clade</taxon>
        <taxon>Hologalegina</taxon>
        <taxon>IRL clade</taxon>
        <taxon>Trifolieae</taxon>
        <taxon>Trifolium</taxon>
    </lineage>
</organism>
<reference evidence="1" key="1">
    <citation type="submission" date="2023-10" db="EMBL/GenBank/DDBJ databases">
        <authorList>
            <person name="Rodriguez Cubillos JULIANA M."/>
            <person name="De Vega J."/>
        </authorList>
    </citation>
    <scope>NUCLEOTIDE SEQUENCE</scope>
</reference>
<evidence type="ECO:0000313" key="2">
    <source>
        <dbReference type="Proteomes" id="UP001177021"/>
    </source>
</evidence>
<keyword evidence="2" id="KW-1185">Reference proteome</keyword>
<proteinExistence type="predicted"/>
<sequence length="403" mass="44425">MAPKKRPTSPPLEDDQKPSTQKQPEDKVAHEEEEDEEDEDDSSEEEEEEGSSSEEEEEEKDQSQTASKNPPPSTPISNPKPASESESESGSESGSDSGPGSESETDSQPEPTPPLNPKVVKPLASKPMKAQPKAQTQAQTYSILARSGTKRAAENGNDSNRSKKKTTAVAVTVTTGGDSDDENENETEEDVKLTGEDSKKSTQRLFSEQDELTILKGLADFISKTKKDPLKDALAFHGFVKKWLSAEASSAQLKRKVRTLKKKFETSDSFTKPHDKKAFEFFKKVWGNTGANEAEENGKVNGKSVKKELVISTKKEAAKVKTVVDNSLIVSELIRFGVVAGSSVLNKDALERGLELIEESKRVEFVEKWKQVQIAEMELLVRRSQLAKEQFNLLLQALKKSSK</sequence>
<protein>
    <submittedName>
        <fullName evidence="1">Uncharacterized protein</fullName>
    </submittedName>
</protein>
<dbReference type="Proteomes" id="UP001177021">
    <property type="component" value="Unassembled WGS sequence"/>
</dbReference>
<gene>
    <name evidence="1" type="ORF">MILVUS5_LOCUS17081</name>
</gene>
<evidence type="ECO:0000313" key="1">
    <source>
        <dbReference type="EMBL" id="CAJ2648814.1"/>
    </source>
</evidence>